<keyword evidence="8" id="KW-0732">Signal</keyword>
<dbReference type="GO" id="GO:1990281">
    <property type="term" value="C:efflux pump complex"/>
    <property type="evidence" value="ECO:0007669"/>
    <property type="project" value="TreeGrafter"/>
</dbReference>
<evidence type="ECO:0000256" key="7">
    <source>
        <dbReference type="ARBA" id="ARBA00023237"/>
    </source>
</evidence>
<keyword evidence="7" id="KW-0998">Cell outer membrane</keyword>
<keyword evidence="3" id="KW-0813">Transport</keyword>
<proteinExistence type="inferred from homology"/>
<evidence type="ECO:0000256" key="4">
    <source>
        <dbReference type="ARBA" id="ARBA00022452"/>
    </source>
</evidence>
<evidence type="ECO:0000313" key="10">
    <source>
        <dbReference type="Proteomes" id="UP000622317"/>
    </source>
</evidence>
<evidence type="ECO:0000256" key="2">
    <source>
        <dbReference type="ARBA" id="ARBA00007613"/>
    </source>
</evidence>
<dbReference type="InterPro" id="IPR003423">
    <property type="entry name" value="OMP_efflux"/>
</dbReference>
<keyword evidence="6" id="KW-0472">Membrane</keyword>
<comment type="similarity">
    <text evidence="2">Belongs to the outer membrane factor (OMF) (TC 1.B.17) family.</text>
</comment>
<dbReference type="AlphaFoldDB" id="A0A927F654"/>
<reference evidence="9" key="1">
    <citation type="submission" date="2020-09" db="EMBL/GenBank/DDBJ databases">
        <title>Pelagicoccus enzymogenes sp. nov. with an EPS production, isolated from marine sediment.</title>
        <authorList>
            <person name="Feng X."/>
        </authorList>
    </citation>
    <scope>NUCLEOTIDE SEQUENCE</scope>
    <source>
        <strain evidence="9">NFK12</strain>
    </source>
</reference>
<dbReference type="Proteomes" id="UP000622317">
    <property type="component" value="Unassembled WGS sequence"/>
</dbReference>
<keyword evidence="4" id="KW-1134">Transmembrane beta strand</keyword>
<dbReference type="EMBL" id="JACYFG010000007">
    <property type="protein sequence ID" value="MBD5779162.1"/>
    <property type="molecule type" value="Genomic_DNA"/>
</dbReference>
<comment type="subcellular location">
    <subcellularLocation>
        <location evidence="1">Cell outer membrane</location>
    </subcellularLocation>
</comment>
<dbReference type="GO" id="GO:0015288">
    <property type="term" value="F:porin activity"/>
    <property type="evidence" value="ECO:0007669"/>
    <property type="project" value="TreeGrafter"/>
</dbReference>
<evidence type="ECO:0000256" key="6">
    <source>
        <dbReference type="ARBA" id="ARBA00023136"/>
    </source>
</evidence>
<keyword evidence="10" id="KW-1185">Reference proteome</keyword>
<dbReference type="Gene3D" id="1.20.1600.10">
    <property type="entry name" value="Outer membrane efflux proteins (OEP)"/>
    <property type="match status" value="1"/>
</dbReference>
<sequence length="437" mass="49206">MKDRKRNYLSRSRVRPASKLRLSLLSLIAFVSFAGASASQAQTLSEALDATLARYPKIRVLESRVLIEQNKLDGERAARRPQLSLSMRGGEERFGNDKGFQVYGETGNASLQGKQLLFDGGNTRHRISEAQANLRTSEESLRKVREDLALELTLTYVNVIKYTRLVNLAEQSVYLHEDALEKIREKFEAGAGPKADVILVNARLAMAKASLEARNRQLKIANNTFLKLTGTYPDRLQEPAFPEWALPESIDEVSFRANPSVRTAHSELQATYSRRKVAESAFRPKLNFVVEGDAAESDRYEKLQEDAMALVTLSYNIFDGGRRRAEINRANSQISEADFKLQDSLIEAETAFANAWNELTSTNERIYLLETHRDAMESVVSAYHEQFELGKRPLINLLDVENELSSARASVEEERLNRLQAAYRLLSAMGELTASIK</sequence>
<protein>
    <submittedName>
        <fullName evidence="9">TolC family protein</fullName>
    </submittedName>
</protein>
<comment type="caution">
    <text evidence="9">The sequence shown here is derived from an EMBL/GenBank/DDBJ whole genome shotgun (WGS) entry which is preliminary data.</text>
</comment>
<evidence type="ECO:0000256" key="3">
    <source>
        <dbReference type="ARBA" id="ARBA00022448"/>
    </source>
</evidence>
<feature type="signal peptide" evidence="8">
    <location>
        <begin position="1"/>
        <end position="41"/>
    </location>
</feature>
<keyword evidence="5" id="KW-0812">Transmembrane</keyword>
<evidence type="ECO:0000256" key="5">
    <source>
        <dbReference type="ARBA" id="ARBA00022692"/>
    </source>
</evidence>
<dbReference type="RefSeq" id="WP_191616299.1">
    <property type="nucleotide sequence ID" value="NZ_JACYFG010000007.1"/>
</dbReference>
<dbReference type="GO" id="GO:0009279">
    <property type="term" value="C:cell outer membrane"/>
    <property type="evidence" value="ECO:0007669"/>
    <property type="project" value="UniProtKB-SubCell"/>
</dbReference>
<dbReference type="Pfam" id="PF02321">
    <property type="entry name" value="OEP"/>
    <property type="match status" value="2"/>
</dbReference>
<evidence type="ECO:0000313" key="9">
    <source>
        <dbReference type="EMBL" id="MBD5779162.1"/>
    </source>
</evidence>
<feature type="chain" id="PRO_5036874676" evidence="8">
    <location>
        <begin position="42"/>
        <end position="437"/>
    </location>
</feature>
<gene>
    <name evidence="9" type="ORF">IEN85_06625</name>
</gene>
<name>A0A927F654_9BACT</name>
<organism evidence="9 10">
    <name type="scientific">Pelagicoccus enzymogenes</name>
    <dbReference type="NCBI Taxonomy" id="2773457"/>
    <lineage>
        <taxon>Bacteria</taxon>
        <taxon>Pseudomonadati</taxon>
        <taxon>Verrucomicrobiota</taxon>
        <taxon>Opitutia</taxon>
        <taxon>Puniceicoccales</taxon>
        <taxon>Pelagicoccaceae</taxon>
        <taxon>Pelagicoccus</taxon>
    </lineage>
</organism>
<evidence type="ECO:0000256" key="8">
    <source>
        <dbReference type="SAM" id="SignalP"/>
    </source>
</evidence>
<dbReference type="PANTHER" id="PTHR30026:SF22">
    <property type="entry name" value="OUTER MEMBRANE EFFLUX PROTEIN"/>
    <property type="match status" value="1"/>
</dbReference>
<evidence type="ECO:0000256" key="1">
    <source>
        <dbReference type="ARBA" id="ARBA00004442"/>
    </source>
</evidence>
<dbReference type="SUPFAM" id="SSF56954">
    <property type="entry name" value="Outer membrane efflux proteins (OEP)"/>
    <property type="match status" value="1"/>
</dbReference>
<dbReference type="PANTHER" id="PTHR30026">
    <property type="entry name" value="OUTER MEMBRANE PROTEIN TOLC"/>
    <property type="match status" value="1"/>
</dbReference>
<accession>A0A927F654</accession>
<dbReference type="GO" id="GO:0015562">
    <property type="term" value="F:efflux transmembrane transporter activity"/>
    <property type="evidence" value="ECO:0007669"/>
    <property type="project" value="InterPro"/>
</dbReference>
<dbReference type="InterPro" id="IPR051906">
    <property type="entry name" value="TolC-like"/>
</dbReference>